<evidence type="ECO:0000313" key="5">
    <source>
        <dbReference type="EMBL" id="CUH51954.1"/>
    </source>
</evidence>
<evidence type="ECO:0000256" key="1">
    <source>
        <dbReference type="ARBA" id="ARBA00023015"/>
    </source>
</evidence>
<dbReference type="AlphaFoldDB" id="A0A0P1EP16"/>
<dbReference type="SUPFAM" id="SSF46785">
    <property type="entry name" value="Winged helix' DNA-binding domain"/>
    <property type="match status" value="1"/>
</dbReference>
<dbReference type="PROSITE" id="PS51118">
    <property type="entry name" value="HTH_HXLR"/>
    <property type="match status" value="1"/>
</dbReference>
<evidence type="ECO:0000313" key="6">
    <source>
        <dbReference type="Proteomes" id="UP000054823"/>
    </source>
</evidence>
<dbReference type="InterPro" id="IPR036390">
    <property type="entry name" value="WH_DNA-bd_sf"/>
</dbReference>
<dbReference type="OrthoDB" id="9800350at2"/>
<sequence length="119" mass="13515">MVKVTVLDKKDAQNCPIRDVLDRVGDKWSILIFCVLEDGAKRFNEIKRALGDITQRVLTSTLRKLETEGYLTREVFPTSPPKVIYELTARGRALLGLMMPVIEWAEMTHAEIKADRAQA</sequence>
<dbReference type="PANTHER" id="PTHR33204">
    <property type="entry name" value="TRANSCRIPTIONAL REGULATOR, MARR FAMILY"/>
    <property type="match status" value="1"/>
</dbReference>
<evidence type="ECO:0000256" key="2">
    <source>
        <dbReference type="ARBA" id="ARBA00023125"/>
    </source>
</evidence>
<dbReference type="RefSeq" id="WP_058239189.1">
    <property type="nucleotide sequence ID" value="NZ_CYPW01000009.1"/>
</dbReference>
<dbReference type="Gene3D" id="1.10.10.10">
    <property type="entry name" value="Winged helix-like DNA-binding domain superfamily/Winged helix DNA-binding domain"/>
    <property type="match status" value="1"/>
</dbReference>
<dbReference type="EMBL" id="CYPW01000009">
    <property type="protein sequence ID" value="CUH51954.1"/>
    <property type="molecule type" value="Genomic_DNA"/>
</dbReference>
<keyword evidence="6" id="KW-1185">Reference proteome</keyword>
<dbReference type="GO" id="GO:0003677">
    <property type="term" value="F:DNA binding"/>
    <property type="evidence" value="ECO:0007669"/>
    <property type="project" value="UniProtKB-KW"/>
</dbReference>
<dbReference type="InterPro" id="IPR002577">
    <property type="entry name" value="HTH_HxlR"/>
</dbReference>
<organism evidence="5 6">
    <name type="scientific">Shimia marina</name>
    <dbReference type="NCBI Taxonomy" id="321267"/>
    <lineage>
        <taxon>Bacteria</taxon>
        <taxon>Pseudomonadati</taxon>
        <taxon>Pseudomonadota</taxon>
        <taxon>Alphaproteobacteria</taxon>
        <taxon>Rhodobacterales</taxon>
        <taxon>Roseobacteraceae</taxon>
    </lineage>
</organism>
<dbReference type="InterPro" id="IPR036388">
    <property type="entry name" value="WH-like_DNA-bd_sf"/>
</dbReference>
<accession>A0A0P1EP16</accession>
<proteinExistence type="predicted"/>
<dbReference type="Pfam" id="PF01638">
    <property type="entry name" value="HxlR"/>
    <property type="match status" value="1"/>
</dbReference>
<feature type="domain" description="HTH hxlR-type" evidence="4">
    <location>
        <begin position="15"/>
        <end position="113"/>
    </location>
</feature>
<name>A0A0P1EP16_9RHOB</name>
<dbReference type="PANTHER" id="PTHR33204:SF39">
    <property type="entry name" value="TRANSCRIPTIONAL REGULATORY PROTEIN"/>
    <property type="match status" value="1"/>
</dbReference>
<evidence type="ECO:0000256" key="3">
    <source>
        <dbReference type="ARBA" id="ARBA00023163"/>
    </source>
</evidence>
<evidence type="ECO:0000259" key="4">
    <source>
        <dbReference type="PROSITE" id="PS51118"/>
    </source>
</evidence>
<keyword evidence="2" id="KW-0238">DNA-binding</keyword>
<protein>
    <submittedName>
        <fullName evidence="5">Putative HTH-type transcriptional regulator YybR</fullName>
    </submittedName>
</protein>
<keyword evidence="1" id="KW-0805">Transcription regulation</keyword>
<dbReference type="Proteomes" id="UP000054823">
    <property type="component" value="Unassembled WGS sequence"/>
</dbReference>
<keyword evidence="3" id="KW-0804">Transcription</keyword>
<gene>
    <name evidence="5" type="primary">yybR_1</name>
    <name evidence="5" type="ORF">SHM7688_01394</name>
</gene>
<reference evidence="5 6" key="1">
    <citation type="submission" date="2015-09" db="EMBL/GenBank/DDBJ databases">
        <authorList>
            <consortium name="Swine Surveillance"/>
        </authorList>
    </citation>
    <scope>NUCLEOTIDE SEQUENCE [LARGE SCALE GENOMIC DNA]</scope>
    <source>
        <strain evidence="5 6">CECT 7688</strain>
    </source>
</reference>